<keyword evidence="1" id="KW-0812">Transmembrane</keyword>
<dbReference type="Gene3D" id="3.30.1390.10">
    <property type="match status" value="1"/>
</dbReference>
<gene>
    <name evidence="2" type="ORF">CW354_09510</name>
</gene>
<dbReference type="Proteomes" id="UP000239504">
    <property type="component" value="Unassembled WGS sequence"/>
</dbReference>
<reference evidence="2 3" key="1">
    <citation type="submission" date="2017-12" db="EMBL/GenBank/DDBJ databases">
        <authorList>
            <person name="Hurst M.R.H."/>
        </authorList>
    </citation>
    <scope>NUCLEOTIDE SEQUENCE [LARGE SCALE GENOMIC DNA]</scope>
    <source>
        <strain evidence="2 3">SY-3-19</strain>
    </source>
</reference>
<keyword evidence="3" id="KW-1185">Reference proteome</keyword>
<comment type="caution">
    <text evidence="2">The sequence shown here is derived from an EMBL/GenBank/DDBJ whole genome shotgun (WGS) entry which is preliminary data.</text>
</comment>
<dbReference type="InterPro" id="IPR014719">
    <property type="entry name" value="Ribosomal_bL12_C/ClpS-like"/>
</dbReference>
<evidence type="ECO:0008006" key="4">
    <source>
        <dbReference type="Google" id="ProtNLM"/>
    </source>
</evidence>
<keyword evidence="1" id="KW-1133">Transmembrane helix</keyword>
<proteinExistence type="predicted"/>
<keyword evidence="1" id="KW-0472">Membrane</keyword>
<evidence type="ECO:0000313" key="3">
    <source>
        <dbReference type="Proteomes" id="UP000239504"/>
    </source>
</evidence>
<organism evidence="2 3">
    <name type="scientific">Hyphococcus luteus</name>
    <dbReference type="NCBI Taxonomy" id="2058213"/>
    <lineage>
        <taxon>Bacteria</taxon>
        <taxon>Pseudomonadati</taxon>
        <taxon>Pseudomonadota</taxon>
        <taxon>Alphaproteobacteria</taxon>
        <taxon>Parvularculales</taxon>
        <taxon>Parvularculaceae</taxon>
        <taxon>Hyphococcus</taxon>
    </lineage>
</organism>
<accession>A0A2S7K7P2</accession>
<feature type="transmembrane region" description="Helical" evidence="1">
    <location>
        <begin position="6"/>
        <end position="24"/>
    </location>
</feature>
<dbReference type="RefSeq" id="WP_104829757.1">
    <property type="nucleotide sequence ID" value="NZ_PJCH01000005.1"/>
</dbReference>
<dbReference type="AlphaFoldDB" id="A0A2S7K7P2"/>
<protein>
    <recommendedName>
        <fullName evidence="4">Ribosomal protein L7/L12 C-terminal domain-containing protein</fullName>
    </recommendedName>
</protein>
<name>A0A2S7K7P2_9PROT</name>
<evidence type="ECO:0000313" key="2">
    <source>
        <dbReference type="EMBL" id="PQA88513.1"/>
    </source>
</evidence>
<sequence length="103" mass="11339">MFDFDPTGGWLALAAVAYVAFMIGRMSAAKGETAGEREMRRMQEEQAAEDAFASLSPSVQADVDQLLAEKKIIEAVKVIRENTGKGLKESKDVVDQRRKQFAS</sequence>
<evidence type="ECO:0000256" key="1">
    <source>
        <dbReference type="SAM" id="Phobius"/>
    </source>
</evidence>
<dbReference type="EMBL" id="PJCH01000005">
    <property type="protein sequence ID" value="PQA88513.1"/>
    <property type="molecule type" value="Genomic_DNA"/>
</dbReference>